<dbReference type="InterPro" id="IPR023214">
    <property type="entry name" value="HAD_sf"/>
</dbReference>
<keyword evidence="4 14" id="KW-0813">Transport</keyword>
<evidence type="ECO:0000313" key="17">
    <source>
        <dbReference type="EnsemblMetazoa" id="XP_028148874.1"/>
    </source>
</evidence>
<keyword evidence="15" id="KW-0175">Coiled coil</keyword>
<keyword evidence="11 14" id="KW-0496">Mitochondrion</keyword>
<keyword evidence="6" id="KW-0999">Mitochondrion inner membrane</keyword>
<dbReference type="GeneID" id="114342279"/>
<name>A0A6P7GGJ0_DIAVI</name>
<comment type="subcellular location">
    <subcellularLocation>
        <location evidence="2 14">Mitochondrion inner membrane</location>
        <topology evidence="2 14">Single-pass membrane protein</topology>
    </subcellularLocation>
</comment>
<dbReference type="InterPro" id="IPR036412">
    <property type="entry name" value="HAD-like_sf"/>
</dbReference>
<comment type="similarity">
    <text evidence="3 14">Belongs to the TIM50 family.</text>
</comment>
<evidence type="ECO:0000256" key="3">
    <source>
        <dbReference type="ARBA" id="ARBA00006344"/>
    </source>
</evidence>
<evidence type="ECO:0000259" key="16">
    <source>
        <dbReference type="PROSITE" id="PS50969"/>
    </source>
</evidence>
<dbReference type="CDD" id="cd07521">
    <property type="entry name" value="HAD_FCP1-like"/>
    <property type="match status" value="1"/>
</dbReference>
<evidence type="ECO:0000256" key="4">
    <source>
        <dbReference type="ARBA" id="ARBA00022448"/>
    </source>
</evidence>
<dbReference type="Gene3D" id="3.40.50.1000">
    <property type="entry name" value="HAD superfamily/HAD-like"/>
    <property type="match status" value="1"/>
</dbReference>
<dbReference type="AlphaFoldDB" id="A0A6P7GGJ0"/>
<evidence type="ECO:0000313" key="19">
    <source>
        <dbReference type="RefSeq" id="XP_028148874.1"/>
    </source>
</evidence>
<dbReference type="EnsemblMetazoa" id="XM_028293073.2">
    <property type="protein sequence ID" value="XP_028148874.1"/>
    <property type="gene ID" value="LOC114342279"/>
</dbReference>
<dbReference type="SMART" id="SM00577">
    <property type="entry name" value="CPDc"/>
    <property type="match status" value="1"/>
</dbReference>
<evidence type="ECO:0000256" key="13">
    <source>
        <dbReference type="ARBA" id="ARBA00061911"/>
    </source>
</evidence>
<proteinExistence type="inferred from homology"/>
<keyword evidence="7 14" id="KW-0653">Protein transport</keyword>
<protein>
    <recommendedName>
        <fullName evidence="14">Mitochondrial import inner membrane translocase subunit TIM50</fullName>
    </recommendedName>
</protein>
<feature type="transmembrane region" description="Helical" evidence="14">
    <location>
        <begin position="96"/>
        <end position="117"/>
    </location>
</feature>
<evidence type="ECO:0000256" key="12">
    <source>
        <dbReference type="ARBA" id="ARBA00023136"/>
    </source>
</evidence>
<comment type="subunit">
    <text evidence="13">Component of the TIM23 complex at least composed of Tim23, Tim17 (Tim17a1, Tim17a2 or Tim17b1) and a Tim50.</text>
</comment>
<dbReference type="GO" id="GO:0005744">
    <property type="term" value="C:TIM23 mitochondrial import inner membrane translocase complex"/>
    <property type="evidence" value="ECO:0007669"/>
    <property type="project" value="UniProtKB-UniRule"/>
</dbReference>
<dbReference type="GO" id="GO:0015031">
    <property type="term" value="P:protein transport"/>
    <property type="evidence" value="ECO:0007669"/>
    <property type="project" value="UniProtKB-KW"/>
</dbReference>
<feature type="domain" description="FCP1 homology" evidence="16">
    <location>
        <begin position="176"/>
        <end position="319"/>
    </location>
</feature>
<keyword evidence="18" id="KW-1185">Reference proteome</keyword>
<evidence type="ECO:0000256" key="15">
    <source>
        <dbReference type="SAM" id="Coils"/>
    </source>
</evidence>
<dbReference type="RefSeq" id="XP_028148874.1">
    <property type="nucleotide sequence ID" value="XM_028293073.1"/>
</dbReference>
<comment type="function">
    <text evidence="1 14">Essential component of the TIM23 complex, a complex that mediates the translocation of transit peptide-containing proteins across the mitochondrial inner membrane.</text>
</comment>
<dbReference type="Proteomes" id="UP001652700">
    <property type="component" value="Unplaced"/>
</dbReference>
<keyword evidence="8 14" id="KW-0809">Transit peptide</keyword>
<dbReference type="InterPro" id="IPR050365">
    <property type="entry name" value="TIM50"/>
</dbReference>
<evidence type="ECO:0000313" key="18">
    <source>
        <dbReference type="Proteomes" id="UP001652700"/>
    </source>
</evidence>
<dbReference type="PANTHER" id="PTHR12210">
    <property type="entry name" value="DULLARD PROTEIN PHOSPHATASE"/>
    <property type="match status" value="1"/>
</dbReference>
<dbReference type="InterPro" id="IPR004274">
    <property type="entry name" value="FCP1_dom"/>
</dbReference>
<reference evidence="17" key="2">
    <citation type="submission" date="2025-05" db="UniProtKB">
        <authorList>
            <consortium name="EnsemblMetazoa"/>
        </authorList>
    </citation>
    <scope>IDENTIFICATION</scope>
</reference>
<dbReference type="FunCoup" id="A0A6P7GGJ0">
    <property type="interactions" value="2319"/>
</dbReference>
<evidence type="ECO:0000256" key="1">
    <source>
        <dbReference type="ARBA" id="ARBA00002959"/>
    </source>
</evidence>
<gene>
    <name evidence="19" type="primary">LOC114342279</name>
</gene>
<reference evidence="19" key="1">
    <citation type="submission" date="2025-04" db="UniProtKB">
        <authorList>
            <consortium name="RefSeq"/>
        </authorList>
    </citation>
    <scope>IDENTIFICATION</scope>
    <source>
        <tissue evidence="19">Whole insect</tissue>
    </source>
</reference>
<keyword evidence="5 14" id="KW-0812">Transmembrane</keyword>
<dbReference type="PROSITE" id="PS50969">
    <property type="entry name" value="FCP1"/>
    <property type="match status" value="1"/>
</dbReference>
<dbReference type="SUPFAM" id="SSF56784">
    <property type="entry name" value="HAD-like"/>
    <property type="match status" value="1"/>
</dbReference>
<dbReference type="Pfam" id="PF03031">
    <property type="entry name" value="NIF"/>
    <property type="match status" value="1"/>
</dbReference>
<dbReference type="KEGG" id="dvv:114342279"/>
<evidence type="ECO:0000256" key="2">
    <source>
        <dbReference type="ARBA" id="ARBA00004434"/>
    </source>
</evidence>
<dbReference type="FunFam" id="3.40.50.1000:FF:000019">
    <property type="entry name" value="Mitochondrial import inner membrane translocase subunit TIM50"/>
    <property type="match status" value="1"/>
</dbReference>
<evidence type="ECO:0000256" key="8">
    <source>
        <dbReference type="ARBA" id="ARBA00022946"/>
    </source>
</evidence>
<evidence type="ECO:0000256" key="6">
    <source>
        <dbReference type="ARBA" id="ARBA00022792"/>
    </source>
</evidence>
<sequence>MMRLTRKSIQLFSNIARNHSDLLANHNKSGCALFKINIYSCNQCVFYCQSTKSTSKIEDTKPTFPLGSLLKENNDKAQEAAEEEERKKQRENSWRTMKLTLAFLGISFTCIGTYVIFTLGSPEKDSHGDPIKDDLADKPVVLQYIIRTYRELDYYRKLIKEPSREKLLPDPLEYPYLQPKYTLVLELTDVLVHPDWTYSTGWRFKKRPMLDYFLESLHGSYEIIIYTAEQGMTVFPLIDAIDPKSIIAYRLVRDATHFSGGHHVKSLNNLNRDLSKVICVDWNAKNVKFNPENLLHVKRWSGNDDDSSLVDLASFLKTISDNDVEDVREVLQHYSHFDDPIAAFREKQKQLLEEMEAQAAAKREQGASKTSKWAPSLFNRKLF</sequence>
<keyword evidence="9 14" id="KW-1133">Transmembrane helix</keyword>
<feature type="coiled-coil region" evidence="15">
    <location>
        <begin position="66"/>
        <end position="93"/>
    </location>
</feature>
<evidence type="ECO:0000256" key="9">
    <source>
        <dbReference type="ARBA" id="ARBA00022989"/>
    </source>
</evidence>
<organism evidence="19">
    <name type="scientific">Diabrotica virgifera virgifera</name>
    <name type="common">western corn rootworm</name>
    <dbReference type="NCBI Taxonomy" id="50390"/>
    <lineage>
        <taxon>Eukaryota</taxon>
        <taxon>Metazoa</taxon>
        <taxon>Ecdysozoa</taxon>
        <taxon>Arthropoda</taxon>
        <taxon>Hexapoda</taxon>
        <taxon>Insecta</taxon>
        <taxon>Pterygota</taxon>
        <taxon>Neoptera</taxon>
        <taxon>Endopterygota</taxon>
        <taxon>Coleoptera</taxon>
        <taxon>Polyphaga</taxon>
        <taxon>Cucujiformia</taxon>
        <taxon>Chrysomeloidea</taxon>
        <taxon>Chrysomelidae</taxon>
        <taxon>Galerucinae</taxon>
        <taxon>Diabroticina</taxon>
        <taxon>Diabroticites</taxon>
        <taxon>Diabrotica</taxon>
    </lineage>
</organism>
<evidence type="ECO:0000256" key="10">
    <source>
        <dbReference type="ARBA" id="ARBA00023010"/>
    </source>
</evidence>
<accession>A0A6P7GGJ0</accession>
<dbReference type="OrthoDB" id="287041at2759"/>
<keyword evidence="10 14" id="KW-0811">Translocation</keyword>
<evidence type="ECO:0000256" key="14">
    <source>
        <dbReference type="RuleBase" id="RU365079"/>
    </source>
</evidence>
<evidence type="ECO:0000256" key="11">
    <source>
        <dbReference type="ARBA" id="ARBA00023128"/>
    </source>
</evidence>
<dbReference type="InParanoid" id="A0A6P7GGJ0"/>
<keyword evidence="12 14" id="KW-0472">Membrane</keyword>
<evidence type="ECO:0000256" key="5">
    <source>
        <dbReference type="ARBA" id="ARBA00022692"/>
    </source>
</evidence>
<evidence type="ECO:0000256" key="7">
    <source>
        <dbReference type="ARBA" id="ARBA00022927"/>
    </source>
</evidence>